<dbReference type="AlphaFoldDB" id="A0A151A6U3"/>
<dbReference type="Pfam" id="PF13673">
    <property type="entry name" value="Acetyltransf_10"/>
    <property type="match status" value="1"/>
</dbReference>
<dbReference type="Proteomes" id="UP000075418">
    <property type="component" value="Unassembled WGS sequence"/>
</dbReference>
<proteinExistence type="predicted"/>
<protein>
    <submittedName>
        <fullName evidence="2">GCN5 family acetyltransferase</fullName>
    </submittedName>
</protein>
<dbReference type="RefSeq" id="WP_061855203.1">
    <property type="nucleotide sequence ID" value="NZ_JADIIP010000001.1"/>
</dbReference>
<comment type="caution">
    <text evidence="2">The sequence shown here is derived from an EMBL/GenBank/DDBJ whole genome shotgun (WGS) entry which is preliminary data.</text>
</comment>
<dbReference type="EMBL" id="LUGM01000002">
    <property type="protein sequence ID" value="KYH15057.1"/>
    <property type="molecule type" value="Genomic_DNA"/>
</dbReference>
<dbReference type="SUPFAM" id="SSF55729">
    <property type="entry name" value="Acyl-CoA N-acyltransferases (Nat)"/>
    <property type="match status" value="1"/>
</dbReference>
<evidence type="ECO:0000259" key="1">
    <source>
        <dbReference type="PROSITE" id="PS51186"/>
    </source>
</evidence>
<dbReference type="InterPro" id="IPR016181">
    <property type="entry name" value="Acyl_CoA_acyltransferase"/>
</dbReference>
<reference evidence="2 3" key="1">
    <citation type="submission" date="2016-02" db="EMBL/GenBank/DDBJ databases">
        <title>Draft genome sequence of hydrocarbon degrading Staphylococcus saprophyticus Strain CNV2, isolated from crude-oil contaminated soil from Noonmati Oil Refinery, Guwahati, Assam, India.</title>
        <authorList>
            <person name="Mukherjee A."/>
            <person name="Chettri B."/>
            <person name="Langpoklakpam J."/>
            <person name="Singh A.K."/>
            <person name="Chattopadhyay D.J."/>
        </authorList>
    </citation>
    <scope>NUCLEOTIDE SEQUENCE [LARGE SCALE GENOMIC DNA]</scope>
    <source>
        <strain evidence="2 3">CNV2</strain>
    </source>
</reference>
<gene>
    <name evidence="2" type="ORF">A0131_09775</name>
</gene>
<accession>A0A151A6U3</accession>
<sequence>MELIVKETSDLTNLELVKIFEARVKVFVVEQSCAYQEIDEYDTEAKHVILKDGENIVAYTRIIEDQSKISFGRVLVTKNYRGKKYGQQILRETIKQIKDNSDKESIYISAQEYLERFYSSFGFEKVSDMYLEDNIPHIDMVLNIKR</sequence>
<dbReference type="PROSITE" id="PS51186">
    <property type="entry name" value="GNAT"/>
    <property type="match status" value="1"/>
</dbReference>
<organism evidence="2 3">
    <name type="scientific">Staphylococcus kloosii</name>
    <dbReference type="NCBI Taxonomy" id="29384"/>
    <lineage>
        <taxon>Bacteria</taxon>
        <taxon>Bacillati</taxon>
        <taxon>Bacillota</taxon>
        <taxon>Bacilli</taxon>
        <taxon>Bacillales</taxon>
        <taxon>Staphylococcaceae</taxon>
        <taxon>Staphylococcus</taxon>
    </lineage>
</organism>
<dbReference type="InterPro" id="IPR000182">
    <property type="entry name" value="GNAT_dom"/>
</dbReference>
<name>A0A151A6U3_9STAP</name>
<evidence type="ECO:0000313" key="2">
    <source>
        <dbReference type="EMBL" id="KYH15057.1"/>
    </source>
</evidence>
<dbReference type="GO" id="GO:0016747">
    <property type="term" value="F:acyltransferase activity, transferring groups other than amino-acyl groups"/>
    <property type="evidence" value="ECO:0007669"/>
    <property type="project" value="InterPro"/>
</dbReference>
<dbReference type="Gene3D" id="3.40.630.30">
    <property type="match status" value="1"/>
</dbReference>
<keyword evidence="2" id="KW-0808">Transferase</keyword>
<feature type="domain" description="N-acetyltransferase" evidence="1">
    <location>
        <begin position="6"/>
        <end position="145"/>
    </location>
</feature>
<evidence type="ECO:0000313" key="3">
    <source>
        <dbReference type="Proteomes" id="UP000075418"/>
    </source>
</evidence>